<dbReference type="EMBL" id="JAAGRQ010000016">
    <property type="protein sequence ID" value="NDY56232.1"/>
    <property type="molecule type" value="Genomic_DNA"/>
</dbReference>
<keyword evidence="1" id="KW-1133">Transmembrane helix</keyword>
<proteinExistence type="predicted"/>
<organism evidence="2 3">
    <name type="scientific">Desulfolutivibrio sulfodismutans</name>
    <dbReference type="NCBI Taxonomy" id="63561"/>
    <lineage>
        <taxon>Bacteria</taxon>
        <taxon>Pseudomonadati</taxon>
        <taxon>Thermodesulfobacteriota</taxon>
        <taxon>Desulfovibrionia</taxon>
        <taxon>Desulfovibrionales</taxon>
        <taxon>Desulfovibrionaceae</taxon>
        <taxon>Desulfolutivibrio</taxon>
    </lineage>
</organism>
<keyword evidence="1" id="KW-0472">Membrane</keyword>
<dbReference type="Proteomes" id="UP000469724">
    <property type="component" value="Unassembled WGS sequence"/>
</dbReference>
<evidence type="ECO:0000313" key="2">
    <source>
        <dbReference type="EMBL" id="NDY56232.1"/>
    </source>
</evidence>
<feature type="transmembrane region" description="Helical" evidence="1">
    <location>
        <begin position="84"/>
        <end position="107"/>
    </location>
</feature>
<evidence type="ECO:0000313" key="3">
    <source>
        <dbReference type="Proteomes" id="UP000469724"/>
    </source>
</evidence>
<name>A0A7K3NJ55_9BACT</name>
<gene>
    <name evidence="2" type="ORF">G3N56_05665</name>
</gene>
<feature type="transmembrane region" description="Helical" evidence="1">
    <location>
        <begin position="20"/>
        <end position="43"/>
    </location>
</feature>
<evidence type="ECO:0000256" key="1">
    <source>
        <dbReference type="SAM" id="Phobius"/>
    </source>
</evidence>
<keyword evidence="3" id="KW-1185">Reference proteome</keyword>
<protein>
    <submittedName>
        <fullName evidence="2">DUF1634 domain-containing protein</fullName>
    </submittedName>
</protein>
<dbReference type="PROSITE" id="PS51257">
    <property type="entry name" value="PROKAR_LIPOPROTEIN"/>
    <property type="match status" value="1"/>
</dbReference>
<reference evidence="2 3" key="1">
    <citation type="submission" date="2020-02" db="EMBL/GenBank/DDBJ databases">
        <title>Comparative genomics of sulfur disproportionating microorganisms.</title>
        <authorList>
            <person name="Ward L.M."/>
            <person name="Bertran E."/>
            <person name="Johnston D.T."/>
        </authorList>
    </citation>
    <scope>NUCLEOTIDE SEQUENCE [LARGE SCALE GENOMIC DNA]</scope>
    <source>
        <strain evidence="2 3">DSM 3696</strain>
    </source>
</reference>
<accession>A0A7K3NJ55</accession>
<dbReference type="AlphaFoldDB" id="A0A7K3NJ55"/>
<keyword evidence="1" id="KW-0812">Transmembrane</keyword>
<sequence>MTSTKYDTTPKEQVLYANMLFYGCWSGLALMIVTYLVYAFGILEPHVPMEVVTRVWFHPVQEYLTAGQVPVGWGWAALLNKGDFINFLGIVLLAGMTLVCYVPLIVAYLKKKDILFAMIAIAEILVLAFAASGVVGGGAH</sequence>
<comment type="caution">
    <text evidence="2">The sequence shown here is derived from an EMBL/GenBank/DDBJ whole genome shotgun (WGS) entry which is preliminary data.</text>
</comment>
<dbReference type="RefSeq" id="WP_163301287.1">
    <property type="nucleotide sequence ID" value="NZ_JAAGRQ010000016.1"/>
</dbReference>
<feature type="transmembrane region" description="Helical" evidence="1">
    <location>
        <begin position="114"/>
        <end position="135"/>
    </location>
</feature>